<dbReference type="InterPro" id="IPR002052">
    <property type="entry name" value="DNA_methylase_N6_adenine_CS"/>
</dbReference>
<organism evidence="3">
    <name type="scientific">Lentimicrobium saccharophilum</name>
    <dbReference type="NCBI Taxonomy" id="1678841"/>
    <lineage>
        <taxon>Bacteria</taxon>
        <taxon>Pseudomonadati</taxon>
        <taxon>Bacteroidota</taxon>
        <taxon>Bacteroidia</taxon>
        <taxon>Bacteroidales</taxon>
        <taxon>Lentimicrobiaceae</taxon>
        <taxon>Lentimicrobium</taxon>
    </lineage>
</organism>
<dbReference type="SUPFAM" id="SSF53335">
    <property type="entry name" value="S-adenosyl-L-methionine-dependent methyltransferases"/>
    <property type="match status" value="1"/>
</dbReference>
<keyword evidence="1 3" id="KW-0489">Methyltransferase</keyword>
<dbReference type="STRING" id="1678841.TBC1_11654"/>
<dbReference type="PANTHER" id="PTHR43542">
    <property type="entry name" value="METHYLTRANSFERASE"/>
    <property type="match status" value="1"/>
</dbReference>
<dbReference type="Gene3D" id="3.40.50.150">
    <property type="entry name" value="Vaccinia Virus protein VP39"/>
    <property type="match status" value="1"/>
</dbReference>
<dbReference type="GO" id="GO:0003676">
    <property type="term" value="F:nucleic acid binding"/>
    <property type="evidence" value="ECO:0007669"/>
    <property type="project" value="InterPro"/>
</dbReference>
<reference evidence="3" key="1">
    <citation type="journal article" date="2015" name="Genome Announc.">
        <title>Draft Genome Sequence of Bacteroidales Strain TBC1, a Novel Isolate from a Methanogenic Wastewater Treatment System.</title>
        <authorList>
            <person name="Tourlousse D.M."/>
            <person name="Matsuura N."/>
            <person name="Sun L."/>
            <person name="Toyonaga M."/>
            <person name="Kuroda K."/>
            <person name="Ohashi A."/>
            <person name="Cruz R."/>
            <person name="Yamaguchi T."/>
            <person name="Sekiguchi Y."/>
        </authorList>
    </citation>
    <scope>NUCLEOTIDE SEQUENCE [LARGE SCALE GENOMIC DNA]</scope>
    <source>
        <strain evidence="3">TBC1</strain>
    </source>
</reference>
<evidence type="ECO:0000256" key="1">
    <source>
        <dbReference type="ARBA" id="ARBA00022603"/>
    </source>
</evidence>
<dbReference type="PROSITE" id="PS00092">
    <property type="entry name" value="N6_MTASE"/>
    <property type="match status" value="1"/>
</dbReference>
<dbReference type="CDD" id="cd02440">
    <property type="entry name" value="AdoMet_MTases"/>
    <property type="match status" value="1"/>
</dbReference>
<accession>A0A0S7BVC4</accession>
<dbReference type="PATRIC" id="fig|1678841.3.peg.742"/>
<dbReference type="GO" id="GO:0031167">
    <property type="term" value="P:rRNA methylation"/>
    <property type="evidence" value="ECO:0007669"/>
    <property type="project" value="InterPro"/>
</dbReference>
<dbReference type="InterPro" id="IPR004398">
    <property type="entry name" value="RNA_MeTrfase_RsmD"/>
</dbReference>
<evidence type="ECO:0000256" key="2">
    <source>
        <dbReference type="ARBA" id="ARBA00022679"/>
    </source>
</evidence>
<proteinExistence type="predicted"/>
<dbReference type="OrthoDB" id="9803017at2"/>
<evidence type="ECO:0000313" key="3">
    <source>
        <dbReference type="EMBL" id="GAP42523.1"/>
    </source>
</evidence>
<dbReference type="GO" id="GO:0008168">
    <property type="term" value="F:methyltransferase activity"/>
    <property type="evidence" value="ECO:0007669"/>
    <property type="project" value="UniProtKB-KW"/>
</dbReference>
<dbReference type="PANTHER" id="PTHR43542:SF1">
    <property type="entry name" value="METHYLTRANSFERASE"/>
    <property type="match status" value="1"/>
</dbReference>
<dbReference type="Pfam" id="PF03602">
    <property type="entry name" value="Cons_hypoth95"/>
    <property type="match status" value="1"/>
</dbReference>
<dbReference type="RefSeq" id="WP_062038441.1">
    <property type="nucleotide sequence ID" value="NZ_DF968182.1"/>
</dbReference>
<dbReference type="InterPro" id="IPR029063">
    <property type="entry name" value="SAM-dependent_MTases_sf"/>
</dbReference>
<keyword evidence="4" id="KW-1185">Reference proteome</keyword>
<keyword evidence="2" id="KW-0808">Transferase</keyword>
<gene>
    <name evidence="3" type="ORF">TBC1_11654</name>
</gene>
<name>A0A0S7BVC4_9BACT</name>
<dbReference type="PIRSF" id="PIRSF004553">
    <property type="entry name" value="CHP00095"/>
    <property type="match status" value="1"/>
</dbReference>
<protein>
    <submittedName>
        <fullName evidence="3">16S rRNA G966 N2-methylase RsmD</fullName>
    </submittedName>
</protein>
<dbReference type="EMBL" id="DF968182">
    <property type="protein sequence ID" value="GAP42523.1"/>
    <property type="molecule type" value="Genomic_DNA"/>
</dbReference>
<evidence type="ECO:0000313" key="4">
    <source>
        <dbReference type="Proteomes" id="UP000053091"/>
    </source>
</evidence>
<dbReference type="AlphaFoldDB" id="A0A0S7BVC4"/>
<dbReference type="Proteomes" id="UP000053091">
    <property type="component" value="Unassembled WGS sequence"/>
</dbReference>
<sequence>MRIISGTHKSRQIHAPRNLPVRPTTDLAKEALFNILVNHFDLEDVTVLDLFAGTGNITYEFASRGARGVTSIDLELRCVNFIRKTVTDLGFEAVLSFRSDAFRFLRNCDTRYDIIFCDPPYELQGVEEIPLTVMKRTLLKPGGWLVVEHSREYNFEGFEGFLQKRKYGKVNFSIFSQPEA</sequence>